<accession>A0ABW9RLX5</accession>
<gene>
    <name evidence="2" type="ORF">E1163_05340</name>
</gene>
<dbReference type="InterPro" id="IPR046905">
    <property type="entry name" value="ABC-3C_MC1"/>
</dbReference>
<reference evidence="2 3" key="1">
    <citation type="submission" date="2019-02" db="EMBL/GenBank/DDBJ databases">
        <authorList>
            <person name="Goldberg S.R."/>
            <person name="Haltli B.A."/>
            <person name="Correa H."/>
            <person name="Russell K.G."/>
        </authorList>
    </citation>
    <scope>NUCLEOTIDE SEQUENCE [LARGE SCALE GENOMIC DNA]</scope>
    <source>
        <strain evidence="2 3">JCM 16186</strain>
    </source>
</reference>
<dbReference type="EMBL" id="SMLW01000402">
    <property type="protein sequence ID" value="MTI24363.1"/>
    <property type="molecule type" value="Genomic_DNA"/>
</dbReference>
<dbReference type="Pfam" id="PF20289">
    <property type="entry name" value="MComp1"/>
    <property type="match status" value="1"/>
</dbReference>
<sequence length="235" mass="27660">MKNLLQNLIEDCGLKSKEFQYQNATFILAHYSDVQKSDFFLFQFGSVSEFRQKVEADLMKFEFELNSLVGNIRSEQLLEYKSRFIDKNLSLIIVAENDEGSEELDWMLKSEENYYQSRKYILTYSKEELEELNQKIEKMDKSLVLSLTELVSLNSDKLKDFIDESWFYLLTRIFTKIPFLNYKVADSEKQILEDIDKSIISKLDELNLKRVYDSILAHDMGSDINGLVELITKED</sequence>
<dbReference type="Proteomes" id="UP000798808">
    <property type="component" value="Unassembled WGS sequence"/>
</dbReference>
<protein>
    <submittedName>
        <fullName evidence="2">Uncharacterized protein</fullName>
    </submittedName>
</protein>
<organism evidence="2 3">
    <name type="scientific">Fulvivirga kasyanovii</name>
    <dbReference type="NCBI Taxonomy" id="396812"/>
    <lineage>
        <taxon>Bacteria</taxon>
        <taxon>Pseudomonadati</taxon>
        <taxon>Bacteroidota</taxon>
        <taxon>Cytophagia</taxon>
        <taxon>Cytophagales</taxon>
        <taxon>Fulvivirgaceae</taxon>
        <taxon>Fulvivirga</taxon>
    </lineage>
</organism>
<name>A0ABW9RLX5_9BACT</name>
<proteinExistence type="predicted"/>
<keyword evidence="1" id="KW-0175">Coiled coil</keyword>
<comment type="caution">
    <text evidence="2">The sequence shown here is derived from an EMBL/GenBank/DDBJ whole genome shotgun (WGS) entry which is preliminary data.</text>
</comment>
<evidence type="ECO:0000313" key="2">
    <source>
        <dbReference type="EMBL" id="MTI24363.1"/>
    </source>
</evidence>
<evidence type="ECO:0000313" key="3">
    <source>
        <dbReference type="Proteomes" id="UP000798808"/>
    </source>
</evidence>
<feature type="coiled-coil region" evidence="1">
    <location>
        <begin position="122"/>
        <end position="149"/>
    </location>
</feature>
<dbReference type="RefSeq" id="WP_155170273.1">
    <property type="nucleotide sequence ID" value="NZ_BAAAFL010000003.1"/>
</dbReference>
<keyword evidence="3" id="KW-1185">Reference proteome</keyword>
<evidence type="ECO:0000256" key="1">
    <source>
        <dbReference type="SAM" id="Coils"/>
    </source>
</evidence>